<protein>
    <submittedName>
        <fullName evidence="1">Uncharacterized protein</fullName>
    </submittedName>
</protein>
<dbReference type="EMBL" id="CM037615">
    <property type="protein sequence ID" value="KAH8013581.1"/>
    <property type="molecule type" value="Genomic_DNA"/>
</dbReference>
<accession>A0ACB8G232</accession>
<dbReference type="Proteomes" id="UP000827872">
    <property type="component" value="Linkage Group LG02"/>
</dbReference>
<evidence type="ECO:0000313" key="1">
    <source>
        <dbReference type="EMBL" id="KAH8013581.1"/>
    </source>
</evidence>
<name>A0ACB8G232_9SAUR</name>
<keyword evidence="2" id="KW-1185">Reference proteome</keyword>
<sequence length="168" mass="18167">MKKSQGLNNLSRATEDAVGRGRGEGRAPPSPAIPPKRAKVAAEQGDPSAPVFLQELKDTGVSIGHNILLRVVVAGDPQPHLSWYKEKVPIPPTTEGEEKEEEEYGSFWIRNTEVSDGGVYSCIAKNEHGEAVTSATVTVTDEGFRVQDSQEDSIPGTVILYLLQVLDD</sequence>
<organism evidence="1 2">
    <name type="scientific">Sphaerodactylus townsendi</name>
    <dbReference type="NCBI Taxonomy" id="933632"/>
    <lineage>
        <taxon>Eukaryota</taxon>
        <taxon>Metazoa</taxon>
        <taxon>Chordata</taxon>
        <taxon>Craniata</taxon>
        <taxon>Vertebrata</taxon>
        <taxon>Euteleostomi</taxon>
        <taxon>Lepidosauria</taxon>
        <taxon>Squamata</taxon>
        <taxon>Bifurcata</taxon>
        <taxon>Gekkota</taxon>
        <taxon>Sphaerodactylidae</taxon>
        <taxon>Sphaerodactylus</taxon>
    </lineage>
</organism>
<proteinExistence type="predicted"/>
<gene>
    <name evidence="1" type="ORF">K3G42_020575</name>
</gene>
<evidence type="ECO:0000313" key="2">
    <source>
        <dbReference type="Proteomes" id="UP000827872"/>
    </source>
</evidence>
<reference evidence="1" key="1">
    <citation type="submission" date="2021-08" db="EMBL/GenBank/DDBJ databases">
        <title>The first chromosome-level gecko genome reveals the dynamic sex chromosomes of Neotropical dwarf geckos (Sphaerodactylidae: Sphaerodactylus).</title>
        <authorList>
            <person name="Pinto B.J."/>
            <person name="Keating S.E."/>
            <person name="Gamble T."/>
        </authorList>
    </citation>
    <scope>NUCLEOTIDE SEQUENCE</scope>
    <source>
        <strain evidence="1">TG3544</strain>
    </source>
</reference>
<comment type="caution">
    <text evidence="1">The sequence shown here is derived from an EMBL/GenBank/DDBJ whole genome shotgun (WGS) entry which is preliminary data.</text>
</comment>